<keyword evidence="4" id="KW-1185">Reference proteome</keyword>
<accession>A0A6G1C321</accession>
<keyword evidence="2" id="KW-1133">Transmembrane helix</keyword>
<dbReference type="Proteomes" id="UP000479710">
    <property type="component" value="Unassembled WGS sequence"/>
</dbReference>
<reference evidence="3 4" key="1">
    <citation type="submission" date="2019-11" db="EMBL/GenBank/DDBJ databases">
        <title>Whole genome sequence of Oryza granulata.</title>
        <authorList>
            <person name="Li W."/>
        </authorList>
    </citation>
    <scope>NUCLEOTIDE SEQUENCE [LARGE SCALE GENOMIC DNA]</scope>
    <source>
        <strain evidence="4">cv. Menghai</strain>
        <tissue evidence="3">Leaf</tissue>
    </source>
</reference>
<feature type="compositionally biased region" description="Basic residues" evidence="1">
    <location>
        <begin position="550"/>
        <end position="561"/>
    </location>
</feature>
<name>A0A6G1C321_9ORYZ</name>
<proteinExistence type="predicted"/>
<dbReference type="SUPFAM" id="SSF48371">
    <property type="entry name" value="ARM repeat"/>
    <property type="match status" value="1"/>
</dbReference>
<dbReference type="PANTHER" id="PTHR33115">
    <property type="entry name" value="ARM REPEAT SUPERFAMILY PROTEIN"/>
    <property type="match status" value="1"/>
</dbReference>
<dbReference type="EMBL" id="SPHZ02000010">
    <property type="protein sequence ID" value="KAF0894629.1"/>
    <property type="molecule type" value="Genomic_DNA"/>
</dbReference>
<evidence type="ECO:0000256" key="2">
    <source>
        <dbReference type="SAM" id="Phobius"/>
    </source>
</evidence>
<evidence type="ECO:0000313" key="4">
    <source>
        <dbReference type="Proteomes" id="UP000479710"/>
    </source>
</evidence>
<keyword evidence="2" id="KW-0472">Membrane</keyword>
<evidence type="ECO:0000256" key="1">
    <source>
        <dbReference type="SAM" id="MobiDB-lite"/>
    </source>
</evidence>
<organism evidence="3 4">
    <name type="scientific">Oryza meyeriana var. granulata</name>
    <dbReference type="NCBI Taxonomy" id="110450"/>
    <lineage>
        <taxon>Eukaryota</taxon>
        <taxon>Viridiplantae</taxon>
        <taxon>Streptophyta</taxon>
        <taxon>Embryophyta</taxon>
        <taxon>Tracheophyta</taxon>
        <taxon>Spermatophyta</taxon>
        <taxon>Magnoliopsida</taxon>
        <taxon>Liliopsida</taxon>
        <taxon>Poales</taxon>
        <taxon>Poaceae</taxon>
        <taxon>BOP clade</taxon>
        <taxon>Oryzoideae</taxon>
        <taxon>Oryzeae</taxon>
        <taxon>Oryzinae</taxon>
        <taxon>Oryza</taxon>
        <taxon>Oryza meyeriana</taxon>
    </lineage>
</organism>
<dbReference type="PANTHER" id="PTHR33115:SF25">
    <property type="entry name" value="CONDENSIN COMPLEX SUBUNIT 1 C-TERMINAL DOMAIN-CONTAINING PROTEIN"/>
    <property type="match status" value="1"/>
</dbReference>
<evidence type="ECO:0000313" key="3">
    <source>
        <dbReference type="EMBL" id="KAF0894629.1"/>
    </source>
</evidence>
<dbReference type="InterPro" id="IPR016024">
    <property type="entry name" value="ARM-type_fold"/>
</dbReference>
<protein>
    <recommendedName>
        <fullName evidence="5">UNC-45/Cro1/She4 central domain-containing protein</fullName>
    </recommendedName>
</protein>
<sequence>MFNILLLFNLYGPITFIGLSSWRLRQGDYHGHDSSINIGESSTVANLMRGLNFFYTLVLCQGVLYLFLLLLVCCECDLVVSFTRKCKFLKGWGWNRVGAYLKDTRERCLLDPAVLAFESTSFPSYAVGLLESESQEDYLNGARVLYLLINDGEDASSIILRSRPKMQRLLDMLGWSSSSNTEIRMLAAGIVADLAGGIQLAEFPGAIRCVSSLLEITGQHPLWNNNQQHEPPTISPSERRVLNDARRHAEQAKKKRRERKKPDITGCKELIVQGLRILEGLACDPDNCRDICDPPGLLAKITAPLYSATLIQDIGSSEPWADIANGSLKVVHQLIRVVSARGTSLRHEISSNEQAMSNLESILHRTSEAAEAVGQELQMRAIEILTQLVLDSSSVNITTETRSNLVKKQLQIFLSDGREVTADNKSKSEADNKRTLKATAGETLSILSKNEAISGFIVMEHNDIADRLTLMLLDAKEKIKYRTISAVILENLCTHCKEHVNETLLPKVLAEILNIETKPKTEASLPGENEGIQPISSQGDDEEMQYPKDKGRKAHVKASNRKAKEDESDINKLQEALLSLTLVIRDKLIIEAESFAFVVQEKSQGGGGAFVEKLKATVDDNCRQETPVSLRIVKLCSQIAASIMRSNLCTNDQKKEFVESLSKASKTMAKLESCTLFAGTDCDLHKTARPLLSQLEKELKGLVA</sequence>
<comment type="caution">
    <text evidence="3">The sequence shown here is derived from an EMBL/GenBank/DDBJ whole genome shotgun (WGS) entry which is preliminary data.</text>
</comment>
<keyword evidence="2" id="KW-0812">Transmembrane</keyword>
<dbReference type="OrthoDB" id="689499at2759"/>
<feature type="transmembrane region" description="Helical" evidence="2">
    <location>
        <begin position="6"/>
        <end position="24"/>
    </location>
</feature>
<dbReference type="AlphaFoldDB" id="A0A6G1C321"/>
<feature type="transmembrane region" description="Helical" evidence="2">
    <location>
        <begin position="53"/>
        <end position="72"/>
    </location>
</feature>
<evidence type="ECO:0008006" key="5">
    <source>
        <dbReference type="Google" id="ProtNLM"/>
    </source>
</evidence>
<gene>
    <name evidence="3" type="ORF">E2562_001925</name>
</gene>
<feature type="region of interest" description="Disordered" evidence="1">
    <location>
        <begin position="520"/>
        <end position="565"/>
    </location>
</feature>